<feature type="region of interest" description="Disordered" evidence="9">
    <location>
        <begin position="579"/>
        <end position="605"/>
    </location>
</feature>
<feature type="region of interest" description="Disordered" evidence="9">
    <location>
        <begin position="881"/>
        <end position="900"/>
    </location>
</feature>
<keyword evidence="7" id="KW-0408">Iron</keyword>
<dbReference type="InterPro" id="IPR000719">
    <property type="entry name" value="Prot_kinase_dom"/>
</dbReference>
<evidence type="ECO:0000256" key="6">
    <source>
        <dbReference type="ARBA" id="ARBA00023002"/>
    </source>
</evidence>
<feature type="compositionally biased region" description="Low complexity" evidence="9">
    <location>
        <begin position="942"/>
        <end position="957"/>
    </location>
</feature>
<evidence type="ECO:0000256" key="9">
    <source>
        <dbReference type="SAM" id="MobiDB-lite"/>
    </source>
</evidence>
<feature type="domain" description="Protein kinase" evidence="11">
    <location>
        <begin position="1348"/>
        <end position="1618"/>
    </location>
</feature>
<dbReference type="GO" id="GO:0005524">
    <property type="term" value="F:ATP binding"/>
    <property type="evidence" value="ECO:0007669"/>
    <property type="project" value="InterPro"/>
</dbReference>
<gene>
    <name evidence="12" type="ORF">RDB_LOCUS140138</name>
</gene>
<dbReference type="Proteomes" id="UP000663888">
    <property type="component" value="Unassembled WGS sequence"/>
</dbReference>
<dbReference type="GO" id="GO:0020037">
    <property type="term" value="F:heme binding"/>
    <property type="evidence" value="ECO:0007669"/>
    <property type="project" value="InterPro"/>
</dbReference>
<comment type="caution">
    <text evidence="12">The sequence shown here is derived from an EMBL/GenBank/DDBJ whole genome shotgun (WGS) entry which is preliminary data.</text>
</comment>
<evidence type="ECO:0000256" key="8">
    <source>
        <dbReference type="ARBA" id="ARBA00023033"/>
    </source>
</evidence>
<dbReference type="InterPro" id="IPR001128">
    <property type="entry name" value="Cyt_P450"/>
</dbReference>
<dbReference type="PANTHER" id="PTHR24305">
    <property type="entry name" value="CYTOCHROME P450"/>
    <property type="match status" value="1"/>
</dbReference>
<evidence type="ECO:0000313" key="12">
    <source>
        <dbReference type="EMBL" id="CAE6491256.1"/>
    </source>
</evidence>
<dbReference type="Gene3D" id="1.10.630.10">
    <property type="entry name" value="Cytochrome P450"/>
    <property type="match status" value="1"/>
</dbReference>
<evidence type="ECO:0000256" key="4">
    <source>
        <dbReference type="ARBA" id="ARBA00022617"/>
    </source>
</evidence>
<dbReference type="GO" id="GO:0005506">
    <property type="term" value="F:iron ion binding"/>
    <property type="evidence" value="ECO:0007669"/>
    <property type="project" value="InterPro"/>
</dbReference>
<evidence type="ECO:0000256" key="3">
    <source>
        <dbReference type="ARBA" id="ARBA00010617"/>
    </source>
</evidence>
<comment type="pathway">
    <text evidence="2">Secondary metabolite biosynthesis.</text>
</comment>
<dbReference type="Pfam" id="PF00067">
    <property type="entry name" value="p450"/>
    <property type="match status" value="1"/>
</dbReference>
<dbReference type="Pfam" id="PF00069">
    <property type="entry name" value="Pkinase"/>
    <property type="match status" value="1"/>
</dbReference>
<evidence type="ECO:0000256" key="1">
    <source>
        <dbReference type="ARBA" id="ARBA00001971"/>
    </source>
</evidence>
<evidence type="ECO:0000259" key="11">
    <source>
        <dbReference type="PROSITE" id="PS50011"/>
    </source>
</evidence>
<dbReference type="InterPro" id="IPR008271">
    <property type="entry name" value="Ser/Thr_kinase_AS"/>
</dbReference>
<dbReference type="EMBL" id="CAJMWX010001484">
    <property type="protein sequence ID" value="CAE6491256.1"/>
    <property type="molecule type" value="Genomic_DNA"/>
</dbReference>
<dbReference type="GO" id="GO:0004497">
    <property type="term" value="F:monooxygenase activity"/>
    <property type="evidence" value="ECO:0007669"/>
    <property type="project" value="UniProtKB-KW"/>
</dbReference>
<feature type="region of interest" description="Disordered" evidence="9">
    <location>
        <begin position="940"/>
        <end position="968"/>
    </location>
</feature>
<dbReference type="Pfam" id="PF06966">
    <property type="entry name" value="DUF1295"/>
    <property type="match status" value="1"/>
</dbReference>
<dbReference type="InterPro" id="IPR010721">
    <property type="entry name" value="UstE-like"/>
</dbReference>
<evidence type="ECO:0000256" key="5">
    <source>
        <dbReference type="ARBA" id="ARBA00022723"/>
    </source>
</evidence>
<keyword evidence="10" id="KW-0472">Membrane</keyword>
<dbReference type="PROSITE" id="PS00108">
    <property type="entry name" value="PROTEIN_KINASE_ST"/>
    <property type="match status" value="1"/>
</dbReference>
<feature type="compositionally biased region" description="Polar residues" evidence="9">
    <location>
        <begin position="755"/>
        <end position="767"/>
    </location>
</feature>
<keyword evidence="5" id="KW-0479">Metal-binding</keyword>
<evidence type="ECO:0000256" key="10">
    <source>
        <dbReference type="SAM" id="Phobius"/>
    </source>
</evidence>
<dbReference type="InterPro" id="IPR036396">
    <property type="entry name" value="Cyt_P450_sf"/>
</dbReference>
<keyword evidence="6" id="KW-0560">Oxidoreductase</keyword>
<dbReference type="Gene3D" id="1.10.510.10">
    <property type="entry name" value="Transferase(Phosphotransferase) domain 1"/>
    <property type="match status" value="1"/>
</dbReference>
<feature type="compositionally biased region" description="Basic and acidic residues" evidence="9">
    <location>
        <begin position="887"/>
        <end position="900"/>
    </location>
</feature>
<feature type="transmembrane region" description="Helical" evidence="10">
    <location>
        <begin position="23"/>
        <end position="41"/>
    </location>
</feature>
<organism evidence="12 13">
    <name type="scientific">Rhizoctonia solani</name>
    <dbReference type="NCBI Taxonomy" id="456999"/>
    <lineage>
        <taxon>Eukaryota</taxon>
        <taxon>Fungi</taxon>
        <taxon>Dikarya</taxon>
        <taxon>Basidiomycota</taxon>
        <taxon>Agaricomycotina</taxon>
        <taxon>Agaricomycetes</taxon>
        <taxon>Cantharellales</taxon>
        <taxon>Ceratobasidiaceae</taxon>
        <taxon>Rhizoctonia</taxon>
    </lineage>
</organism>
<dbReference type="InterPro" id="IPR050121">
    <property type="entry name" value="Cytochrome_P450_monoxygenase"/>
</dbReference>
<keyword evidence="10" id="KW-1133">Transmembrane helix</keyword>
<feature type="region of interest" description="Disordered" evidence="9">
    <location>
        <begin position="746"/>
        <end position="778"/>
    </location>
</feature>
<dbReference type="GO" id="GO:0004672">
    <property type="term" value="F:protein kinase activity"/>
    <property type="evidence" value="ECO:0007669"/>
    <property type="project" value="InterPro"/>
</dbReference>
<evidence type="ECO:0000313" key="13">
    <source>
        <dbReference type="Proteomes" id="UP000663888"/>
    </source>
</evidence>
<dbReference type="SUPFAM" id="SSF48264">
    <property type="entry name" value="Cytochrome P450"/>
    <property type="match status" value="1"/>
</dbReference>
<comment type="cofactor">
    <cofactor evidence="1">
        <name>heme</name>
        <dbReference type="ChEBI" id="CHEBI:30413"/>
    </cofactor>
</comment>
<comment type="similarity">
    <text evidence="3">Belongs to the cytochrome P450 family.</text>
</comment>
<dbReference type="InterPro" id="IPR011009">
    <property type="entry name" value="Kinase-like_dom_sf"/>
</dbReference>
<keyword evidence="10" id="KW-0812">Transmembrane</keyword>
<dbReference type="SMART" id="SM00220">
    <property type="entry name" value="S_TKc"/>
    <property type="match status" value="1"/>
</dbReference>
<proteinExistence type="inferred from homology"/>
<dbReference type="PANTHER" id="PTHR24305:SF166">
    <property type="entry name" value="CYTOCHROME P450 12A4, MITOCHONDRIAL-RELATED"/>
    <property type="match status" value="1"/>
</dbReference>
<dbReference type="Gene3D" id="1.20.120.1630">
    <property type="match status" value="1"/>
</dbReference>
<evidence type="ECO:0000256" key="7">
    <source>
        <dbReference type="ARBA" id="ARBA00023004"/>
    </source>
</evidence>
<reference evidence="12" key="1">
    <citation type="submission" date="2021-01" db="EMBL/GenBank/DDBJ databases">
        <authorList>
            <person name="Kaushik A."/>
        </authorList>
    </citation>
    <scope>NUCLEOTIDE SEQUENCE</scope>
    <source>
        <strain evidence="12">AG4-R118</strain>
    </source>
</reference>
<feature type="transmembrane region" description="Helical" evidence="10">
    <location>
        <begin position="515"/>
        <end position="534"/>
    </location>
</feature>
<feature type="compositionally biased region" description="Polar residues" evidence="9">
    <location>
        <begin position="583"/>
        <end position="592"/>
    </location>
</feature>
<dbReference type="GO" id="GO:0016705">
    <property type="term" value="F:oxidoreductase activity, acting on paired donors, with incorporation or reduction of molecular oxygen"/>
    <property type="evidence" value="ECO:0007669"/>
    <property type="project" value="InterPro"/>
</dbReference>
<dbReference type="SUPFAM" id="SSF56112">
    <property type="entry name" value="Protein kinase-like (PK-like)"/>
    <property type="match status" value="1"/>
</dbReference>
<sequence>MHPSNLADAWSKYSPVFDIREHSFYMLGLGALGAAGALTVYRSTKRSAGMNNINGPSASSFLWGHAPEMFDPASSIPLQGRLLKTYGASCKMKGEIGGDQLWTADPRAMHEILVKGHDDFKLDETRLGTNLNDNNWHRLHRKTPIMNSVAHQLEGIVKSKVRLDGKTTGIVDIYKWMNCIAFEIIGRAGRAAGMGCSFGVLEDKVPEYLSASRDMFPYILEMWYMRPFLPILTKLGSASFRRAIIGCIPSSSVQGLKRVVDIMDVTAADIIRRRSEGLEQRNLDSGVQTEEDLMTTLLRHNQEVAPEEQLSHAEILAAVNSALARTLYLLSERQDIQRKLRAEVHEAHEKYGRDLDFEQLNSLTYLDAVCREVLRLYPPEAFVERVATKDWVLPLQYSVKSNDGKSLIPQVNVSKGTHIYVSLVAANRDEQTWGEDAELFRPERWLEPLPASVGESKMPGVFSSTMTFLGGPRACPGMRFSQLEMSKLDPITVGKDEDYRWAIFRAKVPSWLFRLFNFGFIALTQNILLFLMALPSHHALFQQDLPLTTSDYVLATLTIIELAVQFTADNQQYAFQSYKHSRPPTNTQSDTNGHVEHDQKPQGQFGANAWPGARMEWTEEDVKRGFVTKGLWAWSRHPNFFCEQTFWYLQALFPILAAISPFEAATDPDVITALWPLVPPLALSVLFISSTLFTESISRGKYPEYEAYQARVGMFSPTDTLWKGLWLRARGQLDKVNEAVYVQSSTNTQTTTNTELKSSNMRPSTLTGARDMGQDSQGTERGVCIGVGDDPCTNPPRYASEGEVPGLCAFSEPPALRRLNTHSSTNSLPCVSSSASHPEVNSSRQTPSPASSLLFLAGLFRGKLRQGKVYPSEAHIAPTFDQSPAIEAEKDKSSIKEAREAAIAEQSHITTAALACTEGEQEEFPSAFASAASFSNPLGGISPSSTLSRTSSYSSSSDGDAISPPVFSSPSRDWDHALLGSKSGLELETDLPSCPESTSIPTDRPFVESTQTSVAWSCRAGNPHKCCGTRILQRDSDTRRYKCCAERASGKKPPQCCASLAGWPCERPRMSSVSSAPVLKPKKRRSWYFSSLSGFSPVSGGNKRRKGIFERPRAPTPSVCRDEFEAHPIISSAADPNYLKETLVSALHAPVAGGSNNPTHCRPNTGTPLVDEEFEPQPIICPAKLSDLLKEARVPVSRTPTPPHTPIAHSFKPLRELTHSRSNTALQGIKRSRSTPLMGSSQRDEYTEEGSSRDTCVITKDSASEVLETEDIDLETDGVIGNRLSLAMDSLGSDTPGTRSEMCPHIDRGAQVPTTRDMITGAMSATEILQSLASHDCRDISEDLDISNVTDYPVSSGGFGDVYCATLHNGDRVGLKCIRVLVGPTAEGKKFLKHAAHELYVWSKCRHPNILELSGVMIFRGRIAMVSPWAENGHLRWFLAQGIQVDRCALCVQIIDGVDYLHAQGIVHGDLKPENILISEDHAPKLTDFGNAALAEYTLHFTNTSAAQSISARWTAPEILKQESKTTQAGDIFALGMIIFEAMTGLLPYAGLPDPVVMFSIAAGKLPDRPPAHIPIGVEQADCLWSAITSCWAYNPNERPKAQKVRSMIEQVSGRDLFNKANSPGC</sequence>
<feature type="region of interest" description="Disordered" evidence="9">
    <location>
        <begin position="1224"/>
        <end position="1255"/>
    </location>
</feature>
<name>A0A8H3HAA6_9AGAM</name>
<evidence type="ECO:0000256" key="2">
    <source>
        <dbReference type="ARBA" id="ARBA00005179"/>
    </source>
</evidence>
<feature type="region of interest" description="Disordered" evidence="9">
    <location>
        <begin position="819"/>
        <end position="848"/>
    </location>
</feature>
<protein>
    <recommendedName>
        <fullName evidence="11">Protein kinase domain-containing protein</fullName>
    </recommendedName>
</protein>
<accession>A0A8H3HAA6</accession>
<keyword evidence="8" id="KW-0503">Monooxygenase</keyword>
<dbReference type="PROSITE" id="PS50011">
    <property type="entry name" value="PROTEIN_KINASE_DOM"/>
    <property type="match status" value="1"/>
</dbReference>
<feature type="compositionally biased region" description="Polar residues" evidence="9">
    <location>
        <begin position="821"/>
        <end position="848"/>
    </location>
</feature>
<keyword evidence="4" id="KW-0349">Heme</keyword>